<evidence type="ECO:0000313" key="1">
    <source>
        <dbReference type="EMBL" id="EXV01528.1"/>
    </source>
</evidence>
<protein>
    <submittedName>
        <fullName evidence="1">Uncharacterized protein</fullName>
    </submittedName>
</protein>
<sequence>MATSFLMRLVFAEGEMESYDVLSQDQTKCKSIYQSYKSAKYKIDAKETGTIIDGALISQRLQSATQLLMITAKMGDYCGISWVLDDLHNSFLLKCYLATEELGPVMAAIENGHTNTVKLFLLLSSWSVTEEMVTTARLSMRQETIDFLVDWKERPRVLEDADRTRIRAGWNYWRLGMSFRDGLGWRDDAA</sequence>
<evidence type="ECO:0000313" key="2">
    <source>
        <dbReference type="Proteomes" id="UP000030151"/>
    </source>
</evidence>
<dbReference type="EMBL" id="JELW01000007">
    <property type="protein sequence ID" value="EXV01528.1"/>
    <property type="molecule type" value="Genomic_DNA"/>
</dbReference>
<dbReference type="OrthoDB" id="10368955at2759"/>
<organism evidence="1 2">
    <name type="scientific">Metarhizium robertsii</name>
    <dbReference type="NCBI Taxonomy" id="568076"/>
    <lineage>
        <taxon>Eukaryota</taxon>
        <taxon>Fungi</taxon>
        <taxon>Dikarya</taxon>
        <taxon>Ascomycota</taxon>
        <taxon>Pezizomycotina</taxon>
        <taxon>Sordariomycetes</taxon>
        <taxon>Hypocreomycetidae</taxon>
        <taxon>Hypocreales</taxon>
        <taxon>Clavicipitaceae</taxon>
        <taxon>Metarhizium</taxon>
    </lineage>
</organism>
<proteinExistence type="predicted"/>
<dbReference type="HOGENOM" id="CLU_1532954_0_0_1"/>
<gene>
    <name evidence="1" type="ORF">X797_005044</name>
</gene>
<dbReference type="AlphaFoldDB" id="A0A0A1UW41"/>
<accession>A0A0A1UW41</accession>
<reference evidence="1 2" key="1">
    <citation type="submission" date="2014-02" db="EMBL/GenBank/DDBJ databases">
        <title>The genome sequence of the entomopathogenic fungus Metarhizium robertsii ARSEF 2575.</title>
        <authorList>
            <person name="Giuliano Garisto Donzelli B."/>
            <person name="Roe B.A."/>
            <person name="Macmil S.L."/>
            <person name="Krasnoff S.B."/>
            <person name="Gibson D.M."/>
        </authorList>
    </citation>
    <scope>NUCLEOTIDE SEQUENCE [LARGE SCALE GENOMIC DNA]</scope>
    <source>
        <strain evidence="1 2">ARSEF 2575</strain>
    </source>
</reference>
<comment type="caution">
    <text evidence="1">The sequence shown here is derived from an EMBL/GenBank/DDBJ whole genome shotgun (WGS) entry which is preliminary data.</text>
</comment>
<dbReference type="Proteomes" id="UP000030151">
    <property type="component" value="Unassembled WGS sequence"/>
</dbReference>
<name>A0A0A1UW41_9HYPO</name>